<evidence type="ECO:0000256" key="20">
    <source>
        <dbReference type="ARBA" id="ARBA00040123"/>
    </source>
</evidence>
<keyword evidence="11" id="KW-0809">Transit peptide</keyword>
<keyword evidence="12" id="KW-0443">Lipid metabolism</keyword>
<evidence type="ECO:0000256" key="6">
    <source>
        <dbReference type="ARBA" id="ARBA00022490"/>
    </source>
</evidence>
<dbReference type="PANTHER" id="PTHR12418">
    <property type="entry name" value="ACYL-COENZYME A THIOESTERASE THEM4"/>
    <property type="match status" value="1"/>
</dbReference>
<sequence length="240" mass="26637">MSTPHNWTTYTAFLRTSRASESDLKYFALHPWLAPLLSPGSPYRSVPFFSRLEKGENNTLDRFFNRVINTNDTIPHAIALVPGDEWLALRRKELFASSTSSPSSSQQNVTGEEKEQATTEQETTQKAEYDFILLTSLAPSLSGFTDTAHGGLLSALFDEAMGCCTAAFRNDDDAVQELFTVNLNVTYRRPVPLPGVYAIRVRVEKTEGRKWWLKGELVGGDGVVRTSAESLWVAARKGGL</sequence>
<evidence type="ECO:0000259" key="28">
    <source>
        <dbReference type="Pfam" id="PF03061"/>
    </source>
</evidence>
<evidence type="ECO:0000256" key="14">
    <source>
        <dbReference type="ARBA" id="ARBA00023136"/>
    </source>
</evidence>
<evidence type="ECO:0000256" key="21">
    <source>
        <dbReference type="ARBA" id="ARBA00043210"/>
    </source>
</evidence>
<comment type="catalytic activity">
    <reaction evidence="22">
        <text>octanoyl-CoA + H2O = octanoate + CoA + H(+)</text>
        <dbReference type="Rhea" id="RHEA:30143"/>
        <dbReference type="ChEBI" id="CHEBI:15377"/>
        <dbReference type="ChEBI" id="CHEBI:15378"/>
        <dbReference type="ChEBI" id="CHEBI:25646"/>
        <dbReference type="ChEBI" id="CHEBI:57287"/>
        <dbReference type="ChEBI" id="CHEBI:57386"/>
    </reaction>
    <physiologicalReaction direction="left-to-right" evidence="22">
        <dbReference type="Rhea" id="RHEA:30144"/>
    </physiologicalReaction>
</comment>
<evidence type="ECO:0000256" key="7">
    <source>
        <dbReference type="ARBA" id="ARBA00022703"/>
    </source>
</evidence>
<dbReference type="InterPro" id="IPR006683">
    <property type="entry name" value="Thioestr_dom"/>
</dbReference>
<evidence type="ECO:0000256" key="1">
    <source>
        <dbReference type="ARBA" id="ARBA00004496"/>
    </source>
</evidence>
<dbReference type="AlphaFoldDB" id="A0A6A6V284"/>
<evidence type="ECO:0000313" key="29">
    <source>
        <dbReference type="EMBL" id="KAF2743317.1"/>
    </source>
</evidence>
<feature type="compositionally biased region" description="Basic and acidic residues" evidence="27">
    <location>
        <begin position="111"/>
        <end position="123"/>
    </location>
</feature>
<gene>
    <name evidence="29" type="ORF">M011DRAFT_471486</name>
</gene>
<dbReference type="CDD" id="cd03443">
    <property type="entry name" value="PaaI_thioesterase"/>
    <property type="match status" value="1"/>
</dbReference>
<protein>
    <recommendedName>
        <fullName evidence="20">Acyl-coenzyme A thioesterase THEM4</fullName>
        <ecNumber evidence="19">3.1.2.2</ecNumber>
    </recommendedName>
    <alternativeName>
        <fullName evidence="21">Thioesterase superfamily member 4</fullName>
    </alternativeName>
</protein>
<evidence type="ECO:0000256" key="22">
    <source>
        <dbReference type="ARBA" id="ARBA00047588"/>
    </source>
</evidence>
<keyword evidence="15" id="KW-0966">Cell projection</keyword>
<dbReference type="Pfam" id="PF03061">
    <property type="entry name" value="4HBT"/>
    <property type="match status" value="1"/>
</dbReference>
<evidence type="ECO:0000256" key="19">
    <source>
        <dbReference type="ARBA" id="ARBA00038848"/>
    </source>
</evidence>
<comment type="similarity">
    <text evidence="18">Belongs to the THEM4/THEM5 thioesterase family.</text>
</comment>
<evidence type="ECO:0000256" key="26">
    <source>
        <dbReference type="ARBA" id="ARBA00048180"/>
    </source>
</evidence>
<keyword evidence="14" id="KW-0472">Membrane</keyword>
<reference evidence="29" key="1">
    <citation type="journal article" date="2020" name="Stud. Mycol.">
        <title>101 Dothideomycetes genomes: a test case for predicting lifestyles and emergence of pathogens.</title>
        <authorList>
            <person name="Haridas S."/>
            <person name="Albert R."/>
            <person name="Binder M."/>
            <person name="Bloem J."/>
            <person name="Labutti K."/>
            <person name="Salamov A."/>
            <person name="Andreopoulos B."/>
            <person name="Baker S."/>
            <person name="Barry K."/>
            <person name="Bills G."/>
            <person name="Bluhm B."/>
            <person name="Cannon C."/>
            <person name="Castanera R."/>
            <person name="Culley D."/>
            <person name="Daum C."/>
            <person name="Ezra D."/>
            <person name="Gonzalez J."/>
            <person name="Henrissat B."/>
            <person name="Kuo A."/>
            <person name="Liang C."/>
            <person name="Lipzen A."/>
            <person name="Lutzoni F."/>
            <person name="Magnuson J."/>
            <person name="Mondo S."/>
            <person name="Nolan M."/>
            <person name="Ohm R."/>
            <person name="Pangilinan J."/>
            <person name="Park H.-J."/>
            <person name="Ramirez L."/>
            <person name="Alfaro M."/>
            <person name="Sun H."/>
            <person name="Tritt A."/>
            <person name="Yoshinaga Y."/>
            <person name="Zwiers L.-H."/>
            <person name="Turgeon B."/>
            <person name="Goodwin S."/>
            <person name="Spatafora J."/>
            <person name="Crous P."/>
            <person name="Grigoriev I."/>
        </authorList>
    </citation>
    <scope>NUCLEOTIDE SEQUENCE</scope>
    <source>
        <strain evidence="29">CBS 119925</strain>
    </source>
</reference>
<evidence type="ECO:0000256" key="9">
    <source>
        <dbReference type="ARBA" id="ARBA00022801"/>
    </source>
</evidence>
<dbReference type="GO" id="GO:0006915">
    <property type="term" value="P:apoptotic process"/>
    <property type="evidence" value="ECO:0007669"/>
    <property type="project" value="UniProtKB-KW"/>
</dbReference>
<dbReference type="InterPro" id="IPR029069">
    <property type="entry name" value="HotDog_dom_sf"/>
</dbReference>
<comment type="catalytic activity">
    <reaction evidence="24">
        <text>decanoyl-CoA + H2O = decanoate + CoA + H(+)</text>
        <dbReference type="Rhea" id="RHEA:40059"/>
        <dbReference type="ChEBI" id="CHEBI:15377"/>
        <dbReference type="ChEBI" id="CHEBI:15378"/>
        <dbReference type="ChEBI" id="CHEBI:27689"/>
        <dbReference type="ChEBI" id="CHEBI:57287"/>
        <dbReference type="ChEBI" id="CHEBI:61430"/>
    </reaction>
    <physiologicalReaction direction="left-to-right" evidence="24">
        <dbReference type="Rhea" id="RHEA:40060"/>
    </physiologicalReaction>
</comment>
<accession>A0A6A6V284</accession>
<evidence type="ECO:0000256" key="13">
    <source>
        <dbReference type="ARBA" id="ARBA00023128"/>
    </source>
</evidence>
<evidence type="ECO:0000256" key="2">
    <source>
        <dbReference type="ARBA" id="ARBA00004569"/>
    </source>
</evidence>
<organism evidence="29 30">
    <name type="scientific">Sporormia fimetaria CBS 119925</name>
    <dbReference type="NCBI Taxonomy" id="1340428"/>
    <lineage>
        <taxon>Eukaryota</taxon>
        <taxon>Fungi</taxon>
        <taxon>Dikarya</taxon>
        <taxon>Ascomycota</taxon>
        <taxon>Pezizomycotina</taxon>
        <taxon>Dothideomycetes</taxon>
        <taxon>Pleosporomycetidae</taxon>
        <taxon>Pleosporales</taxon>
        <taxon>Sporormiaceae</taxon>
        <taxon>Sporormia</taxon>
    </lineage>
</organism>
<comment type="catalytic activity">
    <reaction evidence="25">
        <text>dodecanoyl-CoA + H2O = dodecanoate + CoA + H(+)</text>
        <dbReference type="Rhea" id="RHEA:30135"/>
        <dbReference type="ChEBI" id="CHEBI:15377"/>
        <dbReference type="ChEBI" id="CHEBI:15378"/>
        <dbReference type="ChEBI" id="CHEBI:18262"/>
        <dbReference type="ChEBI" id="CHEBI:57287"/>
        <dbReference type="ChEBI" id="CHEBI:57375"/>
    </reaction>
    <physiologicalReaction direction="left-to-right" evidence="25">
        <dbReference type="Rhea" id="RHEA:30136"/>
    </physiologicalReaction>
</comment>
<comment type="catalytic activity">
    <reaction evidence="16">
        <text>(5Z,8Z,11Z,14Z)-eicosatetraenoyl-CoA + H2O = (5Z,8Z,11Z,14Z)-eicosatetraenoate + CoA + H(+)</text>
        <dbReference type="Rhea" id="RHEA:40151"/>
        <dbReference type="ChEBI" id="CHEBI:15377"/>
        <dbReference type="ChEBI" id="CHEBI:15378"/>
        <dbReference type="ChEBI" id="CHEBI:32395"/>
        <dbReference type="ChEBI" id="CHEBI:57287"/>
        <dbReference type="ChEBI" id="CHEBI:57368"/>
    </reaction>
    <physiologicalReaction direction="left-to-right" evidence="16">
        <dbReference type="Rhea" id="RHEA:40152"/>
    </physiologicalReaction>
</comment>
<dbReference type="OrthoDB" id="506431at2759"/>
<evidence type="ECO:0000256" key="16">
    <source>
        <dbReference type="ARBA" id="ARBA00035852"/>
    </source>
</evidence>
<keyword evidence="10" id="KW-0276">Fatty acid metabolism</keyword>
<dbReference type="PANTHER" id="PTHR12418:SF19">
    <property type="entry name" value="ACYL-COENZYME A THIOESTERASE THEM4"/>
    <property type="match status" value="1"/>
</dbReference>
<keyword evidence="8" id="KW-0999">Mitochondrion inner membrane</keyword>
<evidence type="ECO:0000256" key="4">
    <source>
        <dbReference type="ARBA" id="ARBA00004637"/>
    </source>
</evidence>
<dbReference type="Proteomes" id="UP000799440">
    <property type="component" value="Unassembled WGS sequence"/>
</dbReference>
<name>A0A6A6V284_9PLEO</name>
<keyword evidence="9" id="KW-0378">Hydrolase</keyword>
<evidence type="ECO:0000256" key="8">
    <source>
        <dbReference type="ARBA" id="ARBA00022792"/>
    </source>
</evidence>
<evidence type="ECO:0000256" key="18">
    <source>
        <dbReference type="ARBA" id="ARBA00038456"/>
    </source>
</evidence>
<evidence type="ECO:0000256" key="15">
    <source>
        <dbReference type="ARBA" id="ARBA00023273"/>
    </source>
</evidence>
<evidence type="ECO:0000256" key="24">
    <source>
        <dbReference type="ARBA" id="ARBA00047969"/>
    </source>
</evidence>
<keyword evidence="5" id="KW-1003">Cell membrane</keyword>
<keyword evidence="7" id="KW-0053">Apoptosis</keyword>
<dbReference type="GO" id="GO:0016787">
    <property type="term" value="F:hydrolase activity"/>
    <property type="evidence" value="ECO:0007669"/>
    <property type="project" value="UniProtKB-KW"/>
</dbReference>
<evidence type="ECO:0000256" key="27">
    <source>
        <dbReference type="SAM" id="MobiDB-lite"/>
    </source>
</evidence>
<evidence type="ECO:0000256" key="10">
    <source>
        <dbReference type="ARBA" id="ARBA00022832"/>
    </source>
</evidence>
<evidence type="ECO:0000256" key="5">
    <source>
        <dbReference type="ARBA" id="ARBA00022475"/>
    </source>
</evidence>
<dbReference type="EC" id="3.1.2.2" evidence="19"/>
<evidence type="ECO:0000256" key="11">
    <source>
        <dbReference type="ARBA" id="ARBA00022946"/>
    </source>
</evidence>
<evidence type="ECO:0000256" key="23">
    <source>
        <dbReference type="ARBA" id="ARBA00047734"/>
    </source>
</evidence>
<dbReference type="GO" id="GO:0005743">
    <property type="term" value="C:mitochondrial inner membrane"/>
    <property type="evidence" value="ECO:0007669"/>
    <property type="project" value="UniProtKB-SubCell"/>
</dbReference>
<evidence type="ECO:0000256" key="3">
    <source>
        <dbReference type="ARBA" id="ARBA00004632"/>
    </source>
</evidence>
<evidence type="ECO:0000313" key="30">
    <source>
        <dbReference type="Proteomes" id="UP000799440"/>
    </source>
</evidence>
<keyword evidence="30" id="KW-1185">Reference proteome</keyword>
<comment type="catalytic activity">
    <reaction evidence="26">
        <text>tetradecanoyl-CoA + H2O = tetradecanoate + CoA + H(+)</text>
        <dbReference type="Rhea" id="RHEA:40119"/>
        <dbReference type="ChEBI" id="CHEBI:15377"/>
        <dbReference type="ChEBI" id="CHEBI:15378"/>
        <dbReference type="ChEBI" id="CHEBI:30807"/>
        <dbReference type="ChEBI" id="CHEBI:57287"/>
        <dbReference type="ChEBI" id="CHEBI:57385"/>
    </reaction>
    <physiologicalReaction direction="left-to-right" evidence="26">
        <dbReference type="Rhea" id="RHEA:40120"/>
    </physiologicalReaction>
</comment>
<feature type="region of interest" description="Disordered" evidence="27">
    <location>
        <begin position="98"/>
        <end position="123"/>
    </location>
</feature>
<comment type="catalytic activity">
    <reaction evidence="17">
        <text>(9Z)-octadecenoyl-CoA + H2O = (9Z)-octadecenoate + CoA + H(+)</text>
        <dbReference type="Rhea" id="RHEA:40139"/>
        <dbReference type="ChEBI" id="CHEBI:15377"/>
        <dbReference type="ChEBI" id="CHEBI:15378"/>
        <dbReference type="ChEBI" id="CHEBI:30823"/>
        <dbReference type="ChEBI" id="CHEBI:57287"/>
        <dbReference type="ChEBI" id="CHEBI:57387"/>
    </reaction>
    <physiologicalReaction direction="left-to-right" evidence="17">
        <dbReference type="Rhea" id="RHEA:40140"/>
    </physiologicalReaction>
</comment>
<feature type="domain" description="Thioesterase" evidence="28">
    <location>
        <begin position="147"/>
        <end position="221"/>
    </location>
</feature>
<keyword evidence="13" id="KW-0496">Mitochondrion</keyword>
<dbReference type="InterPro" id="IPR052365">
    <property type="entry name" value="THEM4/THEM5_acyl-CoA_thioest"/>
</dbReference>
<dbReference type="GO" id="GO:0005758">
    <property type="term" value="C:mitochondrial intermembrane space"/>
    <property type="evidence" value="ECO:0007669"/>
    <property type="project" value="UniProtKB-SubCell"/>
</dbReference>
<evidence type="ECO:0000256" key="17">
    <source>
        <dbReference type="ARBA" id="ARBA00037002"/>
    </source>
</evidence>
<evidence type="ECO:0000256" key="25">
    <source>
        <dbReference type="ARBA" id="ARBA00048074"/>
    </source>
</evidence>
<evidence type="ECO:0000256" key="12">
    <source>
        <dbReference type="ARBA" id="ARBA00023098"/>
    </source>
</evidence>
<dbReference type="EMBL" id="MU006598">
    <property type="protein sequence ID" value="KAF2743317.1"/>
    <property type="molecule type" value="Genomic_DNA"/>
</dbReference>
<dbReference type="GO" id="GO:0006631">
    <property type="term" value="P:fatty acid metabolic process"/>
    <property type="evidence" value="ECO:0007669"/>
    <property type="project" value="UniProtKB-KW"/>
</dbReference>
<keyword evidence="6" id="KW-0963">Cytoplasm</keyword>
<comment type="catalytic activity">
    <reaction evidence="23">
        <text>hexadecanoyl-CoA + H2O = hexadecanoate + CoA + H(+)</text>
        <dbReference type="Rhea" id="RHEA:16645"/>
        <dbReference type="ChEBI" id="CHEBI:7896"/>
        <dbReference type="ChEBI" id="CHEBI:15377"/>
        <dbReference type="ChEBI" id="CHEBI:15378"/>
        <dbReference type="ChEBI" id="CHEBI:57287"/>
        <dbReference type="ChEBI" id="CHEBI:57379"/>
        <dbReference type="EC" id="3.1.2.2"/>
    </reaction>
    <physiologicalReaction direction="left-to-right" evidence="23">
        <dbReference type="Rhea" id="RHEA:16646"/>
    </physiologicalReaction>
</comment>
<dbReference type="SUPFAM" id="SSF54637">
    <property type="entry name" value="Thioesterase/thiol ester dehydrase-isomerase"/>
    <property type="match status" value="1"/>
</dbReference>
<comment type="subcellular location">
    <subcellularLocation>
        <location evidence="3">Cell projection</location>
        <location evidence="3">Ruffle membrane</location>
    </subcellularLocation>
    <subcellularLocation>
        <location evidence="1">Cytoplasm</location>
    </subcellularLocation>
    <subcellularLocation>
        <location evidence="4">Mitochondrion inner membrane</location>
        <topology evidence="4">Peripheral membrane protein</topology>
    </subcellularLocation>
    <subcellularLocation>
        <location evidence="2">Mitochondrion intermembrane space</location>
    </subcellularLocation>
</comment>
<proteinExistence type="inferred from homology"/>
<dbReference type="Gene3D" id="3.10.129.10">
    <property type="entry name" value="Hotdog Thioesterase"/>
    <property type="match status" value="1"/>
</dbReference>